<comment type="subcellular location">
    <subcellularLocation>
        <location evidence="9">Cytoplasm</location>
    </subcellularLocation>
    <subcellularLocation>
        <location evidence="9">Nucleus</location>
    </subcellularLocation>
    <text evidence="9">Predominantly cytoplasmic.</text>
</comment>
<organism evidence="10 11">
    <name type="scientific">Batrachochytrium salamandrivorans</name>
    <dbReference type="NCBI Taxonomy" id="1357716"/>
    <lineage>
        <taxon>Eukaryota</taxon>
        <taxon>Fungi</taxon>
        <taxon>Fungi incertae sedis</taxon>
        <taxon>Chytridiomycota</taxon>
        <taxon>Chytridiomycota incertae sedis</taxon>
        <taxon>Chytridiomycetes</taxon>
        <taxon>Rhizophydiales</taxon>
        <taxon>Rhizophydiales incertae sedis</taxon>
        <taxon>Batrachochytrium</taxon>
    </lineage>
</organism>
<dbReference type="HAMAP" id="MF_00235">
    <property type="entry name" value="Adenylate_kinase_Adk"/>
    <property type="match status" value="4"/>
</dbReference>
<dbReference type="PANTHER" id="PTHR23359">
    <property type="entry name" value="NUCLEOTIDE KINASE"/>
    <property type="match status" value="1"/>
</dbReference>
<evidence type="ECO:0000256" key="6">
    <source>
        <dbReference type="ARBA" id="ARBA00022975"/>
    </source>
</evidence>
<name>A0ABQ8EW48_9FUNG</name>
<dbReference type="HAMAP" id="MF_03172">
    <property type="entry name" value="Adenylate_kinase_UMP_CMP_kin"/>
    <property type="match status" value="1"/>
</dbReference>
<dbReference type="CDD" id="cd22978">
    <property type="entry name" value="DD_AK5"/>
    <property type="match status" value="1"/>
</dbReference>
<keyword evidence="7 9" id="KW-0539">Nucleus</keyword>
<keyword evidence="5 9" id="KW-0067">ATP-binding</keyword>
<evidence type="ECO:0000256" key="7">
    <source>
        <dbReference type="ARBA" id="ARBA00023242"/>
    </source>
</evidence>
<feature type="binding site" evidence="9">
    <location>
        <position position="294"/>
    </location>
    <ligand>
        <name>a ribonucleoside 5'-phosphate</name>
        <dbReference type="ChEBI" id="CHEBI:58043"/>
    </ligand>
</feature>
<comment type="catalytic activity">
    <reaction evidence="8 9">
        <text>UMP + ATP = UDP + ADP</text>
        <dbReference type="Rhea" id="RHEA:24400"/>
        <dbReference type="ChEBI" id="CHEBI:30616"/>
        <dbReference type="ChEBI" id="CHEBI:57865"/>
        <dbReference type="ChEBI" id="CHEBI:58223"/>
        <dbReference type="ChEBI" id="CHEBI:456216"/>
        <dbReference type="EC" id="2.7.4.14"/>
    </reaction>
</comment>
<keyword evidence="3 9" id="KW-0547">Nucleotide-binding</keyword>
<feature type="binding site" evidence="9">
    <location>
        <position position="201"/>
    </location>
    <ligand>
        <name>a ribonucleoside 5'-phosphate</name>
        <dbReference type="ChEBI" id="CHEBI:58043"/>
    </ligand>
</feature>
<comment type="function">
    <text evidence="9">Catalyzes the phosphorylation of pyrimidine nucleoside monophosphates at the expense of ATP. Plays an important role in de novo pyrimidine nucleotide biosynthesis. Has preference for UMP and dUMP as phosphate acceptors, but can also use CMP, dCMP and AMP.</text>
</comment>
<dbReference type="EC" id="2.7.4.14" evidence="9"/>
<evidence type="ECO:0000256" key="1">
    <source>
        <dbReference type="ARBA" id="ARBA00022490"/>
    </source>
</evidence>
<evidence type="ECO:0000256" key="4">
    <source>
        <dbReference type="ARBA" id="ARBA00022777"/>
    </source>
</evidence>
<dbReference type="PROSITE" id="PS00113">
    <property type="entry name" value="ADENYLATE_KINASE"/>
    <property type="match status" value="4"/>
</dbReference>
<dbReference type="InterPro" id="IPR000850">
    <property type="entry name" value="Adenylat/UMP-CMP_kin"/>
</dbReference>
<keyword evidence="2 9" id="KW-0808">Transferase</keyword>
<comment type="caution">
    <text evidence="9">Lacks conserved residue(s) required for the propagation of feature annotation.</text>
</comment>
<dbReference type="Gene3D" id="3.40.50.300">
    <property type="entry name" value="P-loop containing nucleotide triphosphate hydrolases"/>
    <property type="match status" value="4"/>
</dbReference>
<gene>
    <name evidence="10" type="ORF">BASA50_011237</name>
</gene>
<evidence type="ECO:0000256" key="3">
    <source>
        <dbReference type="ARBA" id="ARBA00022741"/>
    </source>
</evidence>
<dbReference type="InterPro" id="IPR027417">
    <property type="entry name" value="P-loop_NTPase"/>
</dbReference>
<dbReference type="Pfam" id="PF00406">
    <property type="entry name" value="ADK"/>
    <property type="match status" value="4"/>
</dbReference>
<dbReference type="InterPro" id="IPR006266">
    <property type="entry name" value="UMP_CMP_kinase"/>
</dbReference>
<accession>A0ABQ8EW48</accession>
<comment type="subunit">
    <text evidence="9">Monomer.</text>
</comment>
<dbReference type="SUPFAM" id="SSF52540">
    <property type="entry name" value="P-loop containing nucleoside triphosphate hydrolases"/>
    <property type="match status" value="4"/>
</dbReference>
<proteinExistence type="inferred from homology"/>
<keyword evidence="11" id="KW-1185">Reference proteome</keyword>
<dbReference type="PRINTS" id="PR00094">
    <property type="entry name" value="ADENYLTKNASE"/>
</dbReference>
<evidence type="ECO:0000256" key="9">
    <source>
        <dbReference type="HAMAP-Rule" id="MF_03172"/>
    </source>
</evidence>
<evidence type="ECO:0000256" key="5">
    <source>
        <dbReference type="ARBA" id="ARBA00022840"/>
    </source>
</evidence>
<evidence type="ECO:0000256" key="8">
    <source>
        <dbReference type="ARBA" id="ARBA00048116"/>
    </source>
</evidence>
<keyword evidence="6 9" id="KW-0665">Pyrimidine biosynthesis</keyword>
<feature type="binding site" evidence="9">
    <location>
        <begin position="250"/>
        <end position="253"/>
    </location>
    <ligand>
        <name>a ribonucleoside 5'-phosphate</name>
        <dbReference type="ChEBI" id="CHEBI:58043"/>
    </ligand>
</feature>
<sequence>MSCHRYLDDEVTSDLREYLNRQGIREVLESIVTGIAYNKPDDPLTYMEECIVKIRKDSLLSTYPTVRWNSFLPPICTTSRNSNRGGIVARKRLTETIELPPTVSLSPLLHPSSATHSSYKAPSVWPTQSRVIPPILPTDDHVAQDAESCPASIESVSRVRGQAWRNIVFVLGGPGSGKGTQCVRIAKEFHYIHLSAGDLLRLEVATGSELGKQLASIMKEGKIVPMDITLRLLREAMEAAPEAQGFLIDGFPRQLDQAIEFEAKVAKCKFVLYFECSEEVLLKRLLERGKTSGRADDNMETIKKRFQTFTEANHPVITFFSRMGKCFKISSESSPDEVFEQVQRTFVDPPLYHPNIIFVLGGPGSGKGTQCERLAVEFQLTHISAGDLLRDEVQRQSDVGNMVAGMMKEGKIVPMDIILTLLREEIKKSITSVGFLIDGFPRAMDQALEFEKRIGPCRLVLAFTCSLEVLEQRLLERGKTSGRADDNIATIQKRFFTFKEQSIPVIEYYKGKGNCVEISSERSIDEVYDDSRRVLIPPKPLFHPNIVFVLGKGTQCERLAKRFNLVHISTGDLLRREVLNKTSIGQQVEKYMQSGAMAPGNLILELLVHEILNKFDTPGFLIDGFPREMSQALEFERIVGRPRFVLFFECPLDILEVRLVERGRTSGRADDNLATIRERFSTYQKESIPVIEYYTMKSMAVKISSVDSPDKVYEVAQGNFEYLNQPLPFDGKTIIFVLGGPGSGKGTQCDILVKQFGFAHLSTGDLLRDEVNRGTDLGSRLDSDMKQGKMVPLEITIKLLLQGMSTNSNSQGYLIDGFPRTIEQAHLFESTIGKCMFVLYFEASNDVLISRLMKRGETSGRTDDNLESIRKRLVTFENSSMPVIEYYNRTGRTKKVNSEVPVDEVTARTLQHFETISPKALASA</sequence>
<comment type="cofactor">
    <cofactor evidence="9">
        <name>Mg(2+)</name>
        <dbReference type="ChEBI" id="CHEBI:18420"/>
    </cofactor>
    <text evidence="9">Binds 1 Mg(2+) ion per monomer.</text>
</comment>
<dbReference type="EMBL" id="JAFCIX010000555">
    <property type="protein sequence ID" value="KAH6587633.1"/>
    <property type="molecule type" value="Genomic_DNA"/>
</dbReference>
<reference evidence="10 11" key="1">
    <citation type="submission" date="2021-02" db="EMBL/GenBank/DDBJ databases">
        <title>Variation within the Batrachochytrium salamandrivorans European outbreak.</title>
        <authorList>
            <person name="Kelly M."/>
            <person name="Pasmans F."/>
            <person name="Shea T.P."/>
            <person name="Munoz J.F."/>
            <person name="Carranza S."/>
            <person name="Cuomo C.A."/>
            <person name="Martel A."/>
        </authorList>
    </citation>
    <scope>NUCLEOTIDE SEQUENCE [LARGE SCALE GENOMIC DNA]</scope>
    <source>
        <strain evidence="10 11">AMFP18/2</strain>
    </source>
</reference>
<feature type="binding site" evidence="9">
    <location>
        <begin position="222"/>
        <end position="224"/>
    </location>
    <ligand>
        <name>a ribonucleoside 5'-phosphate</name>
        <dbReference type="ChEBI" id="CHEBI:58043"/>
    </ligand>
</feature>
<feature type="binding site" evidence="9">
    <location>
        <begin position="175"/>
        <end position="180"/>
    </location>
    <ligand>
        <name>ATP</name>
        <dbReference type="ChEBI" id="CHEBI:30616"/>
    </ligand>
</feature>
<comment type="caution">
    <text evidence="10">The sequence shown here is derived from an EMBL/GenBank/DDBJ whole genome shotgun (WGS) entry which is preliminary data.</text>
</comment>
<dbReference type="Proteomes" id="UP001648503">
    <property type="component" value="Unassembled WGS sequence"/>
</dbReference>
<comment type="similarity">
    <text evidence="9">Belongs to the adenylate kinase family. UMP-CMP kinase subfamily.</text>
</comment>
<feature type="binding site" evidence="9">
    <location>
        <position position="333"/>
    </location>
    <ligand>
        <name>ATP</name>
        <dbReference type="ChEBI" id="CHEBI:30616"/>
    </ligand>
</feature>
<keyword evidence="4 9" id="KW-0418">Kinase</keyword>
<dbReference type="NCBIfam" id="TIGR01359">
    <property type="entry name" value="UMP_CMP_kin_fam"/>
    <property type="match status" value="1"/>
</dbReference>
<keyword evidence="1 9" id="KW-0963">Cytoplasm</keyword>
<dbReference type="SUPFAM" id="SSF47391">
    <property type="entry name" value="Dimerization-anchoring domain of cAMP-dependent PK regulatory subunit"/>
    <property type="match status" value="1"/>
</dbReference>
<dbReference type="InterPro" id="IPR033690">
    <property type="entry name" value="Adenylat_kinase_CS"/>
</dbReference>
<feature type="region of interest" description="LID" evidence="9">
    <location>
        <begin position="287"/>
        <end position="297"/>
    </location>
</feature>
<feature type="binding site" evidence="9">
    <location>
        <position position="305"/>
    </location>
    <ligand>
        <name>a ribonucleoside 5'-phosphate</name>
        <dbReference type="ChEBI" id="CHEBI:58043"/>
    </ligand>
</feature>
<protein>
    <recommendedName>
        <fullName evidence="9">Uridylate kinase</fullName>
        <shortName evidence="9">UK</shortName>
        <ecNumber evidence="9">2.7.4.14</ecNumber>
    </recommendedName>
    <alternativeName>
        <fullName evidence="9">ATP:UMP phosphotransferase</fullName>
    </alternativeName>
    <alternativeName>
        <fullName evidence="9">Deoxycytidylate kinase</fullName>
        <shortName evidence="9">CK</shortName>
        <shortName evidence="9">dCMP kinase</shortName>
    </alternativeName>
    <alternativeName>
        <fullName evidence="9">Uridine monophosphate kinase</fullName>
        <shortName evidence="9">UMP kinase</shortName>
        <shortName evidence="9">UMPK</shortName>
    </alternativeName>
</protein>
<evidence type="ECO:0000256" key="2">
    <source>
        <dbReference type="ARBA" id="ARBA00022679"/>
    </source>
</evidence>
<comment type="domain">
    <text evidence="9">Consists of three domains, a large central CORE domain and two small peripheral domains, NMPbind and LID, which undergo movements during catalysis. The LID domain closes over the site of phosphoryl transfer upon ATP binding. Assembling and dissambling the active center during each catalytic cycle provides an effective means to prevent ATP hydrolysis.</text>
</comment>
<evidence type="ECO:0000313" key="11">
    <source>
        <dbReference type="Proteomes" id="UP001648503"/>
    </source>
</evidence>
<feature type="binding site" evidence="9">
    <location>
        <position position="257"/>
    </location>
    <ligand>
        <name>a ribonucleoside 5'-phosphate</name>
        <dbReference type="ChEBI" id="CHEBI:58043"/>
    </ligand>
</feature>
<evidence type="ECO:0000313" key="10">
    <source>
        <dbReference type="EMBL" id="KAH6587633.1"/>
    </source>
</evidence>
<feature type="binding site" evidence="9">
    <location>
        <position position="288"/>
    </location>
    <ligand>
        <name>ATP</name>
        <dbReference type="ChEBI" id="CHEBI:30616"/>
    </ligand>
</feature>
<dbReference type="CDD" id="cd01428">
    <property type="entry name" value="ADK"/>
    <property type="match status" value="4"/>
</dbReference>